<protein>
    <submittedName>
        <fullName evidence="1">Uncharacterized protein</fullName>
    </submittedName>
</protein>
<dbReference type="AlphaFoldDB" id="A0A229SNF1"/>
<gene>
    <name evidence="1" type="ORF">CF165_42690</name>
</gene>
<dbReference type="RefSeq" id="WP_205661150.1">
    <property type="nucleotide sequence ID" value="NZ_NMUL01000063.1"/>
</dbReference>
<proteinExistence type="predicted"/>
<accession>A0A229SNF1</accession>
<evidence type="ECO:0000313" key="2">
    <source>
        <dbReference type="Proteomes" id="UP000215199"/>
    </source>
</evidence>
<evidence type="ECO:0000313" key="1">
    <source>
        <dbReference type="EMBL" id="OXM60332.1"/>
    </source>
</evidence>
<reference evidence="2" key="1">
    <citation type="submission" date="2017-07" db="EMBL/GenBank/DDBJ databases">
        <title>Comparative genome mining reveals phylogenetic distribution patterns of secondary metabolites in Amycolatopsis.</title>
        <authorList>
            <person name="Adamek M."/>
            <person name="Alanjary M."/>
            <person name="Sales-Ortells H."/>
            <person name="Goodfellow M."/>
            <person name="Bull A.T."/>
            <person name="Kalinowski J."/>
            <person name="Ziemert N."/>
        </authorList>
    </citation>
    <scope>NUCLEOTIDE SEQUENCE [LARGE SCALE GENOMIC DNA]</scope>
    <source>
        <strain evidence="2">H5</strain>
    </source>
</reference>
<dbReference type="EMBL" id="NMUL01000063">
    <property type="protein sequence ID" value="OXM60332.1"/>
    <property type="molecule type" value="Genomic_DNA"/>
</dbReference>
<keyword evidence="2" id="KW-1185">Reference proteome</keyword>
<dbReference type="InterPro" id="IPR028994">
    <property type="entry name" value="Integrin_alpha_N"/>
</dbReference>
<sequence length="62" mass="6590">IPAVGDFTGDGKDDIATFTRGTAADVYIATSDGTKFVGDSIKWHDAFAYNSEVPLPRAITIL</sequence>
<name>A0A229SNF1_9PSEU</name>
<feature type="non-terminal residue" evidence="1">
    <location>
        <position position="1"/>
    </location>
</feature>
<dbReference type="SUPFAM" id="SSF69318">
    <property type="entry name" value="Integrin alpha N-terminal domain"/>
    <property type="match status" value="1"/>
</dbReference>
<organism evidence="1 2">
    <name type="scientific">Amycolatopsis vastitatis</name>
    <dbReference type="NCBI Taxonomy" id="1905142"/>
    <lineage>
        <taxon>Bacteria</taxon>
        <taxon>Bacillati</taxon>
        <taxon>Actinomycetota</taxon>
        <taxon>Actinomycetes</taxon>
        <taxon>Pseudonocardiales</taxon>
        <taxon>Pseudonocardiaceae</taxon>
        <taxon>Amycolatopsis</taxon>
    </lineage>
</organism>
<comment type="caution">
    <text evidence="1">The sequence shown here is derived from an EMBL/GenBank/DDBJ whole genome shotgun (WGS) entry which is preliminary data.</text>
</comment>
<dbReference type="Proteomes" id="UP000215199">
    <property type="component" value="Unassembled WGS sequence"/>
</dbReference>